<sequence length="43" mass="5173">MPFLLYIYIYMYIYNSAGWRIVSLSIYAFCLGFSDRPYHHSSL</sequence>
<organism evidence="2 4">
    <name type="scientific">Heterorhabditis bacteriophora</name>
    <name type="common">Entomopathogenic nematode worm</name>
    <dbReference type="NCBI Taxonomy" id="37862"/>
    <lineage>
        <taxon>Eukaryota</taxon>
        <taxon>Metazoa</taxon>
        <taxon>Ecdysozoa</taxon>
        <taxon>Nematoda</taxon>
        <taxon>Chromadorea</taxon>
        <taxon>Rhabditida</taxon>
        <taxon>Rhabditina</taxon>
        <taxon>Rhabditomorpha</taxon>
        <taxon>Strongyloidea</taxon>
        <taxon>Heterorhabditidae</taxon>
        <taxon>Heterorhabditis</taxon>
    </lineage>
</organism>
<evidence type="ECO:0000313" key="2">
    <source>
        <dbReference type="Proteomes" id="UP000095283"/>
    </source>
</evidence>
<dbReference type="WBParaSite" id="Hba_06254">
    <property type="protein sequence ID" value="Hba_06254"/>
    <property type="gene ID" value="Hba_06254"/>
</dbReference>
<evidence type="ECO:0000313" key="4">
    <source>
        <dbReference type="WBParaSite" id="Hba_06254"/>
    </source>
</evidence>
<keyword evidence="1" id="KW-0812">Transmembrane</keyword>
<dbReference type="AlphaFoldDB" id="A0A1I7WM79"/>
<feature type="transmembrane region" description="Helical" evidence="1">
    <location>
        <begin position="12"/>
        <end position="33"/>
    </location>
</feature>
<proteinExistence type="predicted"/>
<keyword evidence="1" id="KW-0472">Membrane</keyword>
<protein>
    <submittedName>
        <fullName evidence="3 4">Uncharacterized protein</fullName>
    </submittedName>
</protein>
<dbReference type="WBParaSite" id="Hba_04241">
    <property type="protein sequence ID" value="Hba_04241"/>
    <property type="gene ID" value="Hba_04241"/>
</dbReference>
<keyword evidence="2" id="KW-1185">Reference proteome</keyword>
<name>A0A1I7WM79_HETBA</name>
<accession>A0A1I7WM79</accession>
<evidence type="ECO:0000256" key="1">
    <source>
        <dbReference type="SAM" id="Phobius"/>
    </source>
</evidence>
<evidence type="ECO:0000313" key="3">
    <source>
        <dbReference type="WBParaSite" id="Hba_04241"/>
    </source>
</evidence>
<reference evidence="3 4" key="1">
    <citation type="submission" date="2016-11" db="UniProtKB">
        <authorList>
            <consortium name="WormBaseParasite"/>
        </authorList>
    </citation>
    <scope>IDENTIFICATION</scope>
</reference>
<dbReference type="Proteomes" id="UP000095283">
    <property type="component" value="Unplaced"/>
</dbReference>
<keyword evidence="1" id="KW-1133">Transmembrane helix</keyword>